<accession>A0ACB8HL08</accession>
<organism evidence="1 2">
    <name type="scientific">Sphagnum magellanicum</name>
    <dbReference type="NCBI Taxonomy" id="128215"/>
    <lineage>
        <taxon>Eukaryota</taxon>
        <taxon>Viridiplantae</taxon>
        <taxon>Streptophyta</taxon>
        <taxon>Embryophyta</taxon>
        <taxon>Bryophyta</taxon>
        <taxon>Sphagnophytina</taxon>
        <taxon>Sphagnopsida</taxon>
        <taxon>Sphagnales</taxon>
        <taxon>Sphagnaceae</taxon>
        <taxon>Sphagnum</taxon>
    </lineage>
</organism>
<sequence>MLWRASRLFSRPPARSLARSRPSCLPASPRRSSTNNTLRSSLHTQFIHDASCNDAAAISTAMLTCPISKQSKNCTLQKAGLHCPLHQETCSAAPSQGEKETGYSERDVLLSISNSSSSSRNHSRKHRHTEIWFFRMAVQQRRHSQQHPGTSPESSYTWKGQVQGKNSHSSWSVYADPELKRKKRVATYKVFTVEGKVKHTLRSSCRWLKAKYMEVRYGWW</sequence>
<name>A0ACB8HL08_9BRYO</name>
<proteinExistence type="predicted"/>
<dbReference type="Proteomes" id="UP000828922">
    <property type="component" value="Linkage Group LG07"/>
</dbReference>
<keyword evidence="2" id="KW-1185">Reference proteome</keyword>
<gene>
    <name evidence="1" type="ORF">CY35_07G056400</name>
</gene>
<dbReference type="EMBL" id="CM038913">
    <property type="protein sequence ID" value="KAH9556895.1"/>
    <property type="molecule type" value="Genomic_DNA"/>
</dbReference>
<reference evidence="2" key="1">
    <citation type="journal article" date="2022" name="New Phytol.">
        <title>Phylogenomic structure and speciation in an emerging model: the Sphagnum magellanicum complex (Bryophyta).</title>
        <authorList>
            <person name="Shaw A.J."/>
            <person name="Piatkowski B."/>
            <person name="Duffy A.M."/>
            <person name="Aguero B."/>
            <person name="Imwattana K."/>
            <person name="Nieto-Lugilde M."/>
            <person name="Healey A."/>
            <person name="Weston D.J."/>
            <person name="Patel M.N."/>
            <person name="Schmutz J."/>
            <person name="Grimwood J."/>
            <person name="Yavitt J.B."/>
            <person name="Hassel K."/>
            <person name="Stenoien H.K."/>
            <person name="Flatberg K.I."/>
            <person name="Bickford C.P."/>
            <person name="Hicks K.A."/>
        </authorList>
    </citation>
    <scope>NUCLEOTIDE SEQUENCE [LARGE SCALE GENOMIC DNA]</scope>
</reference>
<evidence type="ECO:0000313" key="1">
    <source>
        <dbReference type="EMBL" id="KAH9556895.1"/>
    </source>
</evidence>
<evidence type="ECO:0000313" key="2">
    <source>
        <dbReference type="Proteomes" id="UP000828922"/>
    </source>
</evidence>
<protein>
    <submittedName>
        <fullName evidence="1">Uncharacterized protein</fullName>
    </submittedName>
</protein>
<comment type="caution">
    <text evidence="1">The sequence shown here is derived from an EMBL/GenBank/DDBJ whole genome shotgun (WGS) entry which is preliminary data.</text>
</comment>